<comment type="catalytic activity">
    <reaction evidence="10 11">
        <text>L-cysteinyl-[protein] + hexadecanoyl-CoA = S-hexadecanoyl-L-cysteinyl-[protein] + CoA</text>
        <dbReference type="Rhea" id="RHEA:36683"/>
        <dbReference type="Rhea" id="RHEA-COMP:10131"/>
        <dbReference type="Rhea" id="RHEA-COMP:11032"/>
        <dbReference type="ChEBI" id="CHEBI:29950"/>
        <dbReference type="ChEBI" id="CHEBI:57287"/>
        <dbReference type="ChEBI" id="CHEBI:57379"/>
        <dbReference type="ChEBI" id="CHEBI:74151"/>
        <dbReference type="EC" id="2.3.1.225"/>
    </reaction>
</comment>
<reference evidence="14 15" key="1">
    <citation type="submission" date="2020-12" db="EMBL/GenBank/DDBJ databases">
        <title>Metabolic potential, ecology and presence of endohyphal bacteria is reflected in genomic diversity of Mucoromycotina.</title>
        <authorList>
            <person name="Muszewska A."/>
            <person name="Okrasinska A."/>
            <person name="Steczkiewicz K."/>
            <person name="Drgas O."/>
            <person name="Orlowska M."/>
            <person name="Perlinska-Lenart U."/>
            <person name="Aleksandrzak-Piekarczyk T."/>
            <person name="Szatraj K."/>
            <person name="Zielenkiewicz U."/>
            <person name="Pilsyk S."/>
            <person name="Malc E."/>
            <person name="Mieczkowski P."/>
            <person name="Kruszewska J.S."/>
            <person name="Biernat P."/>
            <person name="Pawlowska J."/>
        </authorList>
    </citation>
    <scope>NUCLEOTIDE SEQUENCE [LARGE SCALE GENOMIC DNA]</scope>
    <source>
        <strain evidence="14 15">CBS 142.35</strain>
    </source>
</reference>
<feature type="non-terminal residue" evidence="14">
    <location>
        <position position="1"/>
    </location>
</feature>
<evidence type="ECO:0000256" key="11">
    <source>
        <dbReference type="RuleBase" id="RU079119"/>
    </source>
</evidence>
<dbReference type="PANTHER" id="PTHR22883">
    <property type="entry name" value="ZINC FINGER DHHC DOMAIN CONTAINING PROTEIN"/>
    <property type="match status" value="1"/>
</dbReference>
<evidence type="ECO:0000256" key="1">
    <source>
        <dbReference type="ARBA" id="ARBA00004127"/>
    </source>
</evidence>
<dbReference type="AlphaFoldDB" id="A0A8H7RX49"/>
<feature type="transmembrane region" description="Helical" evidence="11">
    <location>
        <begin position="190"/>
        <end position="207"/>
    </location>
</feature>
<dbReference type="EC" id="2.3.1.225" evidence="11"/>
<feature type="transmembrane region" description="Helical" evidence="11">
    <location>
        <begin position="304"/>
        <end position="328"/>
    </location>
</feature>
<keyword evidence="7" id="KW-0449">Lipoprotein</keyword>
<name>A0A8H7RX49_9FUNG</name>
<dbReference type="EMBL" id="JAEPRB010000242">
    <property type="protein sequence ID" value="KAG2218250.1"/>
    <property type="molecule type" value="Genomic_DNA"/>
</dbReference>
<feature type="transmembrane region" description="Helical" evidence="11">
    <location>
        <begin position="160"/>
        <end position="184"/>
    </location>
</feature>
<dbReference type="GO" id="GO:0005794">
    <property type="term" value="C:Golgi apparatus"/>
    <property type="evidence" value="ECO:0007669"/>
    <property type="project" value="TreeGrafter"/>
</dbReference>
<dbReference type="PROSITE" id="PS50216">
    <property type="entry name" value="DHHC"/>
    <property type="match status" value="1"/>
</dbReference>
<organism evidence="14 15">
    <name type="scientific">Circinella minor</name>
    <dbReference type="NCBI Taxonomy" id="1195481"/>
    <lineage>
        <taxon>Eukaryota</taxon>
        <taxon>Fungi</taxon>
        <taxon>Fungi incertae sedis</taxon>
        <taxon>Mucoromycota</taxon>
        <taxon>Mucoromycotina</taxon>
        <taxon>Mucoromycetes</taxon>
        <taxon>Mucorales</taxon>
        <taxon>Lichtheimiaceae</taxon>
        <taxon>Circinella</taxon>
    </lineage>
</organism>
<feature type="compositionally biased region" description="Low complexity" evidence="12">
    <location>
        <begin position="92"/>
        <end position="108"/>
    </location>
</feature>
<evidence type="ECO:0000313" key="14">
    <source>
        <dbReference type="EMBL" id="KAG2218250.1"/>
    </source>
</evidence>
<comment type="similarity">
    <text evidence="9">Belongs to the DHHC palmitoyltransferase family. ERF2/ZDHHC9 subfamily.</text>
</comment>
<evidence type="ECO:0000256" key="6">
    <source>
        <dbReference type="ARBA" id="ARBA00023139"/>
    </source>
</evidence>
<accession>A0A8H7RX49</accession>
<dbReference type="Proteomes" id="UP000646827">
    <property type="component" value="Unassembled WGS sequence"/>
</dbReference>
<comment type="domain">
    <text evidence="11">The DHHC domain is required for palmitoyltransferase activity.</text>
</comment>
<dbReference type="GO" id="GO:0019706">
    <property type="term" value="F:protein-cysteine S-palmitoyltransferase activity"/>
    <property type="evidence" value="ECO:0007669"/>
    <property type="project" value="UniProtKB-EC"/>
</dbReference>
<keyword evidence="4 11" id="KW-1133">Transmembrane helix</keyword>
<evidence type="ECO:0000256" key="8">
    <source>
        <dbReference type="ARBA" id="ARBA00023315"/>
    </source>
</evidence>
<dbReference type="InterPro" id="IPR039859">
    <property type="entry name" value="PFA4/ZDH16/20/ERF2-like"/>
</dbReference>
<keyword evidence="3 11" id="KW-0812">Transmembrane</keyword>
<protein>
    <recommendedName>
        <fullName evidence="11">Palmitoyltransferase</fullName>
        <ecNumber evidence="11">2.3.1.225</ecNumber>
    </recommendedName>
</protein>
<dbReference type="OrthoDB" id="9909019at2759"/>
<evidence type="ECO:0000256" key="3">
    <source>
        <dbReference type="ARBA" id="ARBA00022692"/>
    </source>
</evidence>
<proteinExistence type="inferred from homology"/>
<evidence type="ECO:0000256" key="7">
    <source>
        <dbReference type="ARBA" id="ARBA00023288"/>
    </source>
</evidence>
<evidence type="ECO:0000256" key="4">
    <source>
        <dbReference type="ARBA" id="ARBA00022989"/>
    </source>
</evidence>
<sequence length="428" mass="48488">SNDNDVSPELPVTTVPVISQHQQSNHRQVLRLARGLTHQESLENFDFNNSQDLPSTMTTTTAASGQQQNQKKFNDNKIKNVSDSTTSGDNGSPATTTTSHNSTAATPPILLSDHHHPSHIYEQQQPQKQKQKQQKNYQIFAGRNKFFCDGRLMTSREYGAFTVTLILLIAPCILFAVFTCPFLWKEIHPSIPIVFAYVFILALVSMIKTSWSDPGIIPRDLDTPATDDSNNINSSSNSINSDILLPKEIRIKDMSWTLKYCETCRIYRPPRASHCRQCDNCVENEDHHCIWLNNCIGKRNYRSFFVCILTSSILCLYIIVFCLVHILTVLQENGSDLSFGYMFSKAPISFVLAIVCFVLLFIVGGLTLYHCSLIMRGVTTHEQLRAHIMKAKDYPSNPYISDNPFINITRVLCQPQPKSYLGRRKFVD</sequence>
<dbReference type="GO" id="GO:0006612">
    <property type="term" value="P:protein targeting to membrane"/>
    <property type="evidence" value="ECO:0007669"/>
    <property type="project" value="TreeGrafter"/>
</dbReference>
<evidence type="ECO:0000256" key="12">
    <source>
        <dbReference type="SAM" id="MobiDB-lite"/>
    </source>
</evidence>
<feature type="domain" description="Palmitoyltransferase DHHC" evidence="13">
    <location>
        <begin position="258"/>
        <end position="385"/>
    </location>
</feature>
<keyword evidence="2 11" id="KW-0808">Transferase</keyword>
<feature type="region of interest" description="Disordered" evidence="12">
    <location>
        <begin position="1"/>
        <end position="24"/>
    </location>
</feature>
<dbReference type="Pfam" id="PF01529">
    <property type="entry name" value="DHHC"/>
    <property type="match status" value="1"/>
</dbReference>
<comment type="caution">
    <text evidence="14">The sequence shown here is derived from an EMBL/GenBank/DDBJ whole genome shotgun (WGS) entry which is preliminary data.</text>
</comment>
<dbReference type="InterPro" id="IPR001594">
    <property type="entry name" value="Palmitoyltrfase_DHHC"/>
</dbReference>
<feature type="region of interest" description="Disordered" evidence="12">
    <location>
        <begin position="45"/>
        <end position="109"/>
    </location>
</feature>
<keyword evidence="8 11" id="KW-0012">Acyltransferase</keyword>
<keyword evidence="15" id="KW-1185">Reference proteome</keyword>
<dbReference type="GO" id="GO:0005783">
    <property type="term" value="C:endoplasmic reticulum"/>
    <property type="evidence" value="ECO:0007669"/>
    <property type="project" value="TreeGrafter"/>
</dbReference>
<dbReference type="PANTHER" id="PTHR22883:SF43">
    <property type="entry name" value="PALMITOYLTRANSFERASE APP"/>
    <property type="match status" value="1"/>
</dbReference>
<evidence type="ECO:0000256" key="2">
    <source>
        <dbReference type="ARBA" id="ARBA00022679"/>
    </source>
</evidence>
<evidence type="ECO:0000256" key="9">
    <source>
        <dbReference type="ARBA" id="ARBA00023463"/>
    </source>
</evidence>
<evidence type="ECO:0000256" key="5">
    <source>
        <dbReference type="ARBA" id="ARBA00023136"/>
    </source>
</evidence>
<feature type="compositionally biased region" description="Polar residues" evidence="12">
    <location>
        <begin position="81"/>
        <end position="90"/>
    </location>
</feature>
<keyword evidence="6" id="KW-0564">Palmitate</keyword>
<keyword evidence="5 11" id="KW-0472">Membrane</keyword>
<evidence type="ECO:0000313" key="15">
    <source>
        <dbReference type="Proteomes" id="UP000646827"/>
    </source>
</evidence>
<feature type="transmembrane region" description="Helical" evidence="11">
    <location>
        <begin position="348"/>
        <end position="369"/>
    </location>
</feature>
<evidence type="ECO:0000256" key="10">
    <source>
        <dbReference type="ARBA" id="ARBA00048048"/>
    </source>
</evidence>
<gene>
    <name evidence="14" type="ORF">INT45_006251</name>
</gene>
<comment type="subcellular location">
    <subcellularLocation>
        <location evidence="1">Endomembrane system</location>
        <topology evidence="1">Multi-pass membrane protein</topology>
    </subcellularLocation>
</comment>
<evidence type="ECO:0000259" key="13">
    <source>
        <dbReference type="Pfam" id="PF01529"/>
    </source>
</evidence>
<feature type="compositionally biased region" description="Polar residues" evidence="12">
    <location>
        <begin position="46"/>
        <end position="65"/>
    </location>
</feature>